<evidence type="ECO:0000313" key="3">
    <source>
        <dbReference type="Proteomes" id="UP000321793"/>
    </source>
</evidence>
<proteinExistence type="predicted"/>
<keyword evidence="3" id="KW-1185">Reference proteome</keyword>
<evidence type="ECO:0000313" key="2">
    <source>
        <dbReference type="EMBL" id="GEQ13286.1"/>
    </source>
</evidence>
<feature type="region of interest" description="Disordered" evidence="1">
    <location>
        <begin position="53"/>
        <end position="79"/>
    </location>
</feature>
<name>A0A512SZB4_9MICO</name>
<sequence length="79" mass="8328">MPEFLESDRVTLTLAEGVPTVELTDVEVSGAQWWSLLNKATMLVVDGPGDEGFSCGGRSATVPTSRPTAGTRRSPHTGP</sequence>
<dbReference type="AlphaFoldDB" id="A0A512SZB4"/>
<reference evidence="2 3" key="1">
    <citation type="submission" date="2019-07" db="EMBL/GenBank/DDBJ databases">
        <title>Whole genome shotgun sequence of Knoellia locipacati NBRC 109775.</title>
        <authorList>
            <person name="Hosoyama A."/>
            <person name="Uohara A."/>
            <person name="Ohji S."/>
            <person name="Ichikawa N."/>
        </authorList>
    </citation>
    <scope>NUCLEOTIDE SEQUENCE [LARGE SCALE GENOMIC DNA]</scope>
    <source>
        <strain evidence="2 3">NBRC 109775</strain>
    </source>
</reference>
<gene>
    <name evidence="2" type="ORF">KLO01_13330</name>
</gene>
<dbReference type="OrthoDB" id="4316333at2"/>
<dbReference type="Proteomes" id="UP000321793">
    <property type="component" value="Unassembled WGS sequence"/>
</dbReference>
<dbReference type="EMBL" id="BKBA01000004">
    <property type="protein sequence ID" value="GEQ13286.1"/>
    <property type="molecule type" value="Genomic_DNA"/>
</dbReference>
<organism evidence="2 3">
    <name type="scientific">Knoellia locipacati</name>
    <dbReference type="NCBI Taxonomy" id="882824"/>
    <lineage>
        <taxon>Bacteria</taxon>
        <taxon>Bacillati</taxon>
        <taxon>Actinomycetota</taxon>
        <taxon>Actinomycetes</taxon>
        <taxon>Micrococcales</taxon>
        <taxon>Intrasporangiaceae</taxon>
        <taxon>Knoellia</taxon>
    </lineage>
</organism>
<protein>
    <submittedName>
        <fullName evidence="2">Uncharacterized protein</fullName>
    </submittedName>
</protein>
<accession>A0A512SZB4</accession>
<comment type="caution">
    <text evidence="2">The sequence shown here is derived from an EMBL/GenBank/DDBJ whole genome shotgun (WGS) entry which is preliminary data.</text>
</comment>
<evidence type="ECO:0000256" key="1">
    <source>
        <dbReference type="SAM" id="MobiDB-lite"/>
    </source>
</evidence>
<dbReference type="RefSeq" id="WP_147063416.1">
    <property type="nucleotide sequence ID" value="NZ_BAABDN010000001.1"/>
</dbReference>